<reference evidence="3 4" key="1">
    <citation type="submission" date="2019-03" db="EMBL/GenBank/DDBJ databases">
        <authorList>
            <person name="Nijsse B."/>
        </authorList>
    </citation>
    <scope>NUCLEOTIDE SEQUENCE [LARGE SCALE GENOMIC DNA]</scope>
    <source>
        <strain evidence="3">Desulfoluna butyratoxydans MSL71</strain>
    </source>
</reference>
<dbReference type="Gene3D" id="3.10.310.50">
    <property type="match status" value="1"/>
</dbReference>
<feature type="transmembrane region" description="Helical" evidence="1">
    <location>
        <begin position="89"/>
        <end position="113"/>
    </location>
</feature>
<evidence type="ECO:0000313" key="4">
    <source>
        <dbReference type="Proteomes" id="UP000507962"/>
    </source>
</evidence>
<accession>A0A4U8YTB6</accession>
<dbReference type="EMBL" id="CAADHO010000011">
    <property type="protein sequence ID" value="VFQ46797.1"/>
    <property type="molecule type" value="Genomic_DNA"/>
</dbReference>
<dbReference type="PANTHER" id="PTHR30373:SF8">
    <property type="entry name" value="BLL7265 PROTEIN"/>
    <property type="match status" value="1"/>
</dbReference>
<dbReference type="Pfam" id="PF04536">
    <property type="entry name" value="TPM_phosphatase"/>
    <property type="match status" value="1"/>
</dbReference>
<evidence type="ECO:0000313" key="3">
    <source>
        <dbReference type="EMBL" id="VFQ46797.1"/>
    </source>
</evidence>
<keyword evidence="1" id="KW-1133">Transmembrane helix</keyword>
<keyword evidence="4" id="KW-1185">Reference proteome</keyword>
<keyword evidence="1" id="KW-0812">Transmembrane</keyword>
<gene>
    <name evidence="3" type="ORF">MSL71_44730</name>
</gene>
<evidence type="ECO:0000259" key="2">
    <source>
        <dbReference type="Pfam" id="PF04536"/>
    </source>
</evidence>
<dbReference type="AlphaFoldDB" id="A0A4U8YTB6"/>
<name>A0A4U8YTB6_9BACT</name>
<keyword evidence="1" id="KW-0472">Membrane</keyword>
<feature type="transmembrane region" description="Helical" evidence="1">
    <location>
        <begin position="52"/>
        <end position="69"/>
    </location>
</feature>
<organism evidence="3 4">
    <name type="scientific">Desulfoluna butyratoxydans</name>
    <dbReference type="NCBI Taxonomy" id="231438"/>
    <lineage>
        <taxon>Bacteria</taxon>
        <taxon>Pseudomonadati</taxon>
        <taxon>Thermodesulfobacteriota</taxon>
        <taxon>Desulfobacteria</taxon>
        <taxon>Desulfobacterales</taxon>
        <taxon>Desulfolunaceae</taxon>
        <taxon>Desulfoluna</taxon>
    </lineage>
</organism>
<dbReference type="PANTHER" id="PTHR30373">
    <property type="entry name" value="UPF0603 PROTEIN YGCG"/>
    <property type="match status" value="1"/>
</dbReference>
<dbReference type="Proteomes" id="UP000507962">
    <property type="component" value="Unassembled WGS sequence"/>
</dbReference>
<protein>
    <submittedName>
        <fullName evidence="3">Tpm domain</fullName>
    </submittedName>
</protein>
<dbReference type="InterPro" id="IPR007621">
    <property type="entry name" value="TPM_dom"/>
</dbReference>
<feature type="domain" description="TPM" evidence="2">
    <location>
        <begin position="123"/>
        <end position="205"/>
    </location>
</feature>
<proteinExistence type="predicted"/>
<sequence>MVTGMKKATSLLTDDEIRSIEAAIADVEKNTSAEVVPVIASASGRYDRAEDLFGLLFSLIVLGCTWGWIQGLAPVVDTWGASTASRLPMAAALAVLAVSFFMGMALTSHFPVLRLPLITKREMQEEVERRARETFQRLKIRKTEDATGVLIYVSLYEHMVHVVGDDTINAKLTREDWQTLCDTIITGFRHGKPEEGMRKGILRCGELLASHFPVAPDDANELVDTLYLID</sequence>
<evidence type="ECO:0000256" key="1">
    <source>
        <dbReference type="SAM" id="Phobius"/>
    </source>
</evidence>